<keyword evidence="6" id="KW-1185">Reference proteome</keyword>
<protein>
    <submittedName>
        <fullName evidence="5">ATP-binding cassette domain-containing protein</fullName>
    </submittedName>
</protein>
<name>A0ABU3ZCI2_9GAMM</name>
<reference evidence="5 6" key="1">
    <citation type="submission" date="2023-10" db="EMBL/GenBank/DDBJ databases">
        <title>Marine bacteria isolated from horseshoe crab.</title>
        <authorList>
            <person name="Cheng T.H."/>
        </authorList>
    </citation>
    <scope>NUCLEOTIDE SEQUENCE [LARGE SCALE GENOMIC DNA]</scope>
    <source>
        <strain evidence="5 6">HSC6</strain>
    </source>
</reference>
<organism evidence="5 6">
    <name type="scientific">Photobacterium rosenbergii</name>
    <dbReference type="NCBI Taxonomy" id="294936"/>
    <lineage>
        <taxon>Bacteria</taxon>
        <taxon>Pseudomonadati</taxon>
        <taxon>Pseudomonadota</taxon>
        <taxon>Gammaproteobacteria</taxon>
        <taxon>Vibrionales</taxon>
        <taxon>Vibrionaceae</taxon>
        <taxon>Photobacterium</taxon>
    </lineage>
</organism>
<dbReference type="CDD" id="cd00267">
    <property type="entry name" value="ABC_ATPase"/>
    <property type="match status" value="1"/>
</dbReference>
<gene>
    <name evidence="5" type="ORF">R2X38_02280</name>
</gene>
<proteinExistence type="predicted"/>
<dbReference type="Proteomes" id="UP001186452">
    <property type="component" value="Unassembled WGS sequence"/>
</dbReference>
<dbReference type="InterPro" id="IPR003593">
    <property type="entry name" value="AAA+_ATPase"/>
</dbReference>
<evidence type="ECO:0000256" key="1">
    <source>
        <dbReference type="ARBA" id="ARBA00022448"/>
    </source>
</evidence>
<dbReference type="EMBL" id="JAWJZI010000001">
    <property type="protein sequence ID" value="MDV5167825.1"/>
    <property type="molecule type" value="Genomic_DNA"/>
</dbReference>
<sequence>MSIQLHQIKLYSSRPNIPKPVIRLSIPKLDIQPEQHWAFFCAKGDAGSVFAQLLTNDKEQQNNKPKEEVELDGELSGLPEKISLVSLAEQQALLEEELAKDDTDFLDRLDKGTSVEQLVVACCQSSEYAEELITLFDLQSLRYRGFRNLSTGEIRRVMLARALAEQPDLLILDDPLAGLDISHQAQLITLIDQLQNDVQVILITSREQALPDSITHIGVFNEEKLTGSYSRKEWESLPLLAHLRAQSAERSEAMLALIQQYQHQTDMPDPLVAIRNGKVEYTDKLIFDDVNWQINNRQHWQVRGPNGCGKSTLLGLIFGDHPQWYSNDIDIFGIKRGSGESIWEIKQHIGMVSSALHLQYRVSCSALDTILSGFYDSIGLYQQPSIDEIKQARDWLKLLHMEHLASTSFKQLEYGQQRLLLVARALIKRPKILILDEPYQGLDFLNRQLVKNALEMIANNNLSQLLYVSHHSEDALDSIHNFVDFVGCAETGYKTVISHSNPQ</sequence>
<evidence type="ECO:0000313" key="6">
    <source>
        <dbReference type="Proteomes" id="UP001186452"/>
    </source>
</evidence>
<accession>A0ABU3ZCI2</accession>
<keyword evidence="3 5" id="KW-0067">ATP-binding</keyword>
<dbReference type="Gene3D" id="3.40.50.300">
    <property type="entry name" value="P-loop containing nucleotide triphosphate hydrolases"/>
    <property type="match status" value="2"/>
</dbReference>
<dbReference type="Pfam" id="PF00005">
    <property type="entry name" value="ABC_tran"/>
    <property type="match status" value="2"/>
</dbReference>
<dbReference type="SUPFAM" id="SSF52540">
    <property type="entry name" value="P-loop containing nucleoside triphosphate hydrolases"/>
    <property type="match status" value="2"/>
</dbReference>
<dbReference type="SMART" id="SM00382">
    <property type="entry name" value="AAA"/>
    <property type="match status" value="2"/>
</dbReference>
<feature type="domain" description="ABC transporter" evidence="4">
    <location>
        <begin position="3"/>
        <end position="247"/>
    </location>
</feature>
<dbReference type="PANTHER" id="PTHR43553:SF3">
    <property type="entry name" value="ABC TRANSPORTER ATP-BINDING PROTEIN MODF"/>
    <property type="match status" value="1"/>
</dbReference>
<keyword evidence="2" id="KW-0547">Nucleotide-binding</keyword>
<keyword evidence="1" id="KW-0813">Transport</keyword>
<dbReference type="PANTHER" id="PTHR43553">
    <property type="entry name" value="HEAVY METAL TRANSPORTER"/>
    <property type="match status" value="1"/>
</dbReference>
<evidence type="ECO:0000256" key="3">
    <source>
        <dbReference type="ARBA" id="ARBA00022840"/>
    </source>
</evidence>
<evidence type="ECO:0000313" key="5">
    <source>
        <dbReference type="EMBL" id="MDV5167825.1"/>
    </source>
</evidence>
<dbReference type="InterPro" id="IPR050095">
    <property type="entry name" value="ECF_ABC_transporter_ATP-bd"/>
</dbReference>
<dbReference type="InterPro" id="IPR003439">
    <property type="entry name" value="ABC_transporter-like_ATP-bd"/>
</dbReference>
<dbReference type="InterPro" id="IPR027417">
    <property type="entry name" value="P-loop_NTPase"/>
</dbReference>
<feature type="domain" description="ABC transporter" evidence="4">
    <location>
        <begin position="272"/>
        <end position="498"/>
    </location>
</feature>
<evidence type="ECO:0000256" key="2">
    <source>
        <dbReference type="ARBA" id="ARBA00022741"/>
    </source>
</evidence>
<comment type="caution">
    <text evidence="5">The sequence shown here is derived from an EMBL/GenBank/DDBJ whole genome shotgun (WGS) entry which is preliminary data.</text>
</comment>
<evidence type="ECO:0000259" key="4">
    <source>
        <dbReference type="PROSITE" id="PS50893"/>
    </source>
</evidence>
<dbReference type="RefSeq" id="WP_317520408.1">
    <property type="nucleotide sequence ID" value="NZ_JAWJZI010000001.1"/>
</dbReference>
<dbReference type="PROSITE" id="PS50893">
    <property type="entry name" value="ABC_TRANSPORTER_2"/>
    <property type="match status" value="2"/>
</dbReference>
<dbReference type="GO" id="GO:0005524">
    <property type="term" value="F:ATP binding"/>
    <property type="evidence" value="ECO:0007669"/>
    <property type="project" value="UniProtKB-KW"/>
</dbReference>